<dbReference type="InterPro" id="IPR029062">
    <property type="entry name" value="Class_I_gatase-like"/>
</dbReference>
<feature type="active site" evidence="10 11">
    <location>
        <position position="190"/>
    </location>
</feature>
<reference evidence="13" key="1">
    <citation type="journal article" date="2021" name="Genome Biol. Evol.">
        <title>Continental-Scale Gene Flow Prevents Allopatric Divergence of Pelagic Freshwater Bacteria.</title>
        <authorList>
            <person name="Hoetzinger M."/>
            <person name="Pitt A."/>
            <person name="Huemer A."/>
            <person name="Hahn M.W."/>
        </authorList>
    </citation>
    <scope>NUCLEOTIDE SEQUENCE</scope>
    <source>
        <strain evidence="13">SM1-W8</strain>
    </source>
</reference>
<gene>
    <name evidence="10 13" type="primary">hisH</name>
    <name evidence="13" type="ORF">G6731_08515</name>
</gene>
<comment type="catalytic activity">
    <reaction evidence="8 10">
        <text>5-[(5-phospho-1-deoxy-D-ribulos-1-ylimino)methylamino]-1-(5-phospho-beta-D-ribosyl)imidazole-4-carboxamide + L-glutamine = D-erythro-1-(imidazol-4-yl)glycerol 3-phosphate + 5-amino-1-(5-phospho-beta-D-ribosyl)imidazole-4-carboxamide + L-glutamate + H(+)</text>
        <dbReference type="Rhea" id="RHEA:24793"/>
        <dbReference type="ChEBI" id="CHEBI:15378"/>
        <dbReference type="ChEBI" id="CHEBI:29985"/>
        <dbReference type="ChEBI" id="CHEBI:58278"/>
        <dbReference type="ChEBI" id="CHEBI:58359"/>
        <dbReference type="ChEBI" id="CHEBI:58475"/>
        <dbReference type="ChEBI" id="CHEBI:58525"/>
        <dbReference type="EC" id="4.3.2.10"/>
    </reaction>
</comment>
<dbReference type="GO" id="GO:0000105">
    <property type="term" value="P:L-histidine biosynthetic process"/>
    <property type="evidence" value="ECO:0007669"/>
    <property type="project" value="UniProtKB-UniRule"/>
</dbReference>
<dbReference type="PANTHER" id="PTHR42701">
    <property type="entry name" value="IMIDAZOLE GLYCEROL PHOSPHATE SYNTHASE SUBUNIT HISH"/>
    <property type="match status" value="1"/>
</dbReference>
<evidence type="ECO:0000256" key="5">
    <source>
        <dbReference type="ARBA" id="ARBA00022962"/>
    </source>
</evidence>
<sequence>MKIGVIDYGVGNLGSVIGAIEALKSAPILISHPEDLKTVDRYILPGVGSFTDCKAILDNDGWSSALNDQVLQCGKALLGICLGMQLLADSGDEGASKPDGTQGLGYIPGRVKSLVSLGCEMRVPHMGWNSLKKKGDPALLRGIPSDTDFYFVHSYAFVPDVEVDIAGIVNYGIDIPAVIVRGNIWGAQFHPEKSSRAGFKLLSNFLELP</sequence>
<dbReference type="GO" id="GO:0000107">
    <property type="term" value="F:imidazoleglycerol-phosphate synthase activity"/>
    <property type="evidence" value="ECO:0007669"/>
    <property type="project" value="UniProtKB-UniRule"/>
</dbReference>
<keyword evidence="5 10" id="KW-0315">Glutamine amidotransferase</keyword>
<comment type="catalytic activity">
    <reaction evidence="9 10">
        <text>L-glutamine + H2O = L-glutamate + NH4(+)</text>
        <dbReference type="Rhea" id="RHEA:15889"/>
        <dbReference type="ChEBI" id="CHEBI:15377"/>
        <dbReference type="ChEBI" id="CHEBI:28938"/>
        <dbReference type="ChEBI" id="CHEBI:29985"/>
        <dbReference type="ChEBI" id="CHEBI:58359"/>
        <dbReference type="EC" id="3.5.1.2"/>
    </reaction>
</comment>
<comment type="caution">
    <text evidence="13">The sequence shown here is derived from an EMBL/GenBank/DDBJ whole genome shotgun (WGS) entry which is preliminary data.</text>
</comment>
<dbReference type="PIRSF" id="PIRSF000495">
    <property type="entry name" value="Amidotransf_hisH"/>
    <property type="match status" value="1"/>
</dbReference>
<comment type="function">
    <text evidence="10">IGPS catalyzes the conversion of PRFAR and glutamine to IGP, AICAR and glutamate. The HisH subunit catalyzes the hydrolysis of glutamine to glutamate and ammonia as part of the synthesis of IGP and AICAR. The resulting ammonia molecule is channeled to the active site of HisF.</text>
</comment>
<proteinExistence type="inferred from homology"/>
<evidence type="ECO:0000256" key="8">
    <source>
        <dbReference type="ARBA" id="ARBA00047838"/>
    </source>
</evidence>
<protein>
    <recommendedName>
        <fullName evidence="10">Imidazole glycerol phosphate synthase subunit HisH</fullName>
        <ecNumber evidence="10">4.3.2.10</ecNumber>
    </recommendedName>
    <alternativeName>
        <fullName evidence="10">IGP synthase glutaminase subunit</fullName>
        <ecNumber evidence="10">3.5.1.2</ecNumber>
    </alternativeName>
    <alternativeName>
        <fullName evidence="10">IGP synthase subunit HisH</fullName>
    </alternativeName>
    <alternativeName>
        <fullName evidence="10">ImGP synthase subunit HisH</fullName>
        <shortName evidence="10">IGPS subunit HisH</shortName>
    </alternativeName>
</protein>
<evidence type="ECO:0000259" key="12">
    <source>
        <dbReference type="Pfam" id="PF00117"/>
    </source>
</evidence>
<dbReference type="PANTHER" id="PTHR42701:SF1">
    <property type="entry name" value="IMIDAZOLE GLYCEROL PHOSPHATE SYNTHASE SUBUNIT HISH"/>
    <property type="match status" value="1"/>
</dbReference>
<dbReference type="EC" id="4.3.2.10" evidence="10"/>
<feature type="domain" description="Glutamine amidotransferase" evidence="12">
    <location>
        <begin position="37"/>
        <end position="206"/>
    </location>
</feature>
<evidence type="ECO:0000256" key="10">
    <source>
        <dbReference type="HAMAP-Rule" id="MF_00278"/>
    </source>
</evidence>
<dbReference type="InterPro" id="IPR017926">
    <property type="entry name" value="GATASE"/>
</dbReference>
<evidence type="ECO:0000256" key="4">
    <source>
        <dbReference type="ARBA" id="ARBA00022801"/>
    </source>
</evidence>
<organism evidence="13 14">
    <name type="scientific">Polynucleobacter paneuropaeus</name>
    <dbReference type="NCBI Taxonomy" id="2527775"/>
    <lineage>
        <taxon>Bacteria</taxon>
        <taxon>Pseudomonadati</taxon>
        <taxon>Pseudomonadota</taxon>
        <taxon>Betaproteobacteria</taxon>
        <taxon>Burkholderiales</taxon>
        <taxon>Burkholderiaceae</taxon>
        <taxon>Polynucleobacter</taxon>
    </lineage>
</organism>
<dbReference type="GO" id="GO:0004359">
    <property type="term" value="F:glutaminase activity"/>
    <property type="evidence" value="ECO:0007669"/>
    <property type="project" value="UniProtKB-EC"/>
</dbReference>
<feature type="active site" evidence="10 11">
    <location>
        <position position="192"/>
    </location>
</feature>
<dbReference type="CDD" id="cd01748">
    <property type="entry name" value="GATase1_IGP_Synthase"/>
    <property type="match status" value="1"/>
</dbReference>
<feature type="active site" description="Nucleophile" evidence="10 11">
    <location>
        <position position="81"/>
    </location>
</feature>
<evidence type="ECO:0000256" key="9">
    <source>
        <dbReference type="ARBA" id="ARBA00049534"/>
    </source>
</evidence>
<keyword evidence="4 10" id="KW-0378">Hydrolase</keyword>
<evidence type="ECO:0000256" key="11">
    <source>
        <dbReference type="PIRSR" id="PIRSR000495-1"/>
    </source>
</evidence>
<keyword evidence="6 10" id="KW-0368">Histidine biosynthesis</keyword>
<dbReference type="HAMAP" id="MF_00278">
    <property type="entry name" value="HisH"/>
    <property type="match status" value="1"/>
</dbReference>
<accession>A0A9Q2ZWR5</accession>
<dbReference type="EC" id="3.5.1.2" evidence="10"/>
<dbReference type="Proteomes" id="UP000783102">
    <property type="component" value="Unassembled WGS sequence"/>
</dbReference>
<comment type="subunit">
    <text evidence="2 10">Heterodimer of HisH and HisF.</text>
</comment>
<evidence type="ECO:0000256" key="6">
    <source>
        <dbReference type="ARBA" id="ARBA00023102"/>
    </source>
</evidence>
<evidence type="ECO:0000313" key="13">
    <source>
        <dbReference type="EMBL" id="MBT8551994.1"/>
    </source>
</evidence>
<dbReference type="InterPro" id="IPR010139">
    <property type="entry name" value="Imidazole-glycPsynth_HisH"/>
</dbReference>
<evidence type="ECO:0000256" key="2">
    <source>
        <dbReference type="ARBA" id="ARBA00011152"/>
    </source>
</evidence>
<keyword evidence="7 10" id="KW-0456">Lyase</keyword>
<evidence type="ECO:0000256" key="7">
    <source>
        <dbReference type="ARBA" id="ARBA00023239"/>
    </source>
</evidence>
<dbReference type="PROSITE" id="PS51273">
    <property type="entry name" value="GATASE_TYPE_1"/>
    <property type="match status" value="1"/>
</dbReference>
<dbReference type="Gene3D" id="3.40.50.880">
    <property type="match status" value="1"/>
</dbReference>
<comment type="pathway">
    <text evidence="1 10">Amino-acid biosynthesis; L-histidine biosynthesis; L-histidine from 5-phospho-alpha-D-ribose 1-diphosphate: step 5/9.</text>
</comment>
<evidence type="ECO:0000256" key="1">
    <source>
        <dbReference type="ARBA" id="ARBA00005091"/>
    </source>
</evidence>
<keyword evidence="10" id="KW-0963">Cytoplasm</keyword>
<dbReference type="EMBL" id="JAANEY010000001">
    <property type="protein sequence ID" value="MBT8551994.1"/>
    <property type="molecule type" value="Genomic_DNA"/>
</dbReference>
<evidence type="ECO:0000313" key="14">
    <source>
        <dbReference type="Proteomes" id="UP000783102"/>
    </source>
</evidence>
<comment type="subcellular location">
    <subcellularLocation>
        <location evidence="10">Cytoplasm</location>
    </subcellularLocation>
</comment>
<dbReference type="NCBIfam" id="TIGR01855">
    <property type="entry name" value="IMP_synth_hisH"/>
    <property type="match status" value="1"/>
</dbReference>
<dbReference type="SUPFAM" id="SSF52317">
    <property type="entry name" value="Class I glutamine amidotransferase-like"/>
    <property type="match status" value="1"/>
</dbReference>
<dbReference type="AlphaFoldDB" id="A0A9Q2ZWR5"/>
<dbReference type="GO" id="GO:0005737">
    <property type="term" value="C:cytoplasm"/>
    <property type="evidence" value="ECO:0007669"/>
    <property type="project" value="UniProtKB-SubCell"/>
</dbReference>
<dbReference type="Pfam" id="PF00117">
    <property type="entry name" value="GATase"/>
    <property type="match status" value="1"/>
</dbReference>
<keyword evidence="3 10" id="KW-0028">Amino-acid biosynthesis</keyword>
<evidence type="ECO:0000256" key="3">
    <source>
        <dbReference type="ARBA" id="ARBA00022605"/>
    </source>
</evidence>
<dbReference type="GO" id="GO:0016829">
    <property type="term" value="F:lyase activity"/>
    <property type="evidence" value="ECO:0007669"/>
    <property type="project" value="UniProtKB-KW"/>
</dbReference>
<name>A0A9Q2ZWR5_9BURK</name>